<dbReference type="EMBL" id="JAQIBC010000012">
    <property type="protein sequence ID" value="MDM5264674.1"/>
    <property type="molecule type" value="Genomic_DNA"/>
</dbReference>
<keyword evidence="2" id="KW-1185">Reference proteome</keyword>
<proteinExistence type="predicted"/>
<name>A0ABT7QUP8_9BACT</name>
<dbReference type="RefSeq" id="WP_289402574.1">
    <property type="nucleotide sequence ID" value="NZ_JAQIBC010000012.1"/>
</dbReference>
<evidence type="ECO:0000313" key="2">
    <source>
        <dbReference type="Proteomes" id="UP001169066"/>
    </source>
</evidence>
<reference evidence="1" key="1">
    <citation type="submission" date="2023-01" db="EMBL/GenBank/DDBJ databases">
        <title>Sulfurovum sp. XTW-4 genome assembly.</title>
        <authorList>
            <person name="Wang J."/>
        </authorList>
    </citation>
    <scope>NUCLEOTIDE SEQUENCE</scope>
    <source>
        <strain evidence="1">XTW-4</strain>
    </source>
</reference>
<comment type="caution">
    <text evidence="1">The sequence shown here is derived from an EMBL/GenBank/DDBJ whole genome shotgun (WGS) entry which is preliminary data.</text>
</comment>
<sequence>MANTTINKSTFTLVLDGSGFAISDQHVIYAFSDTQPSLGVGHSYPPNSQITGKVGKKLWALSRNYDEAIVYSEVE</sequence>
<protein>
    <submittedName>
        <fullName evidence="1">Uncharacterized protein</fullName>
    </submittedName>
</protein>
<accession>A0ABT7QUP8</accession>
<evidence type="ECO:0000313" key="1">
    <source>
        <dbReference type="EMBL" id="MDM5264674.1"/>
    </source>
</evidence>
<gene>
    <name evidence="1" type="ORF">PF327_10755</name>
</gene>
<dbReference type="Proteomes" id="UP001169066">
    <property type="component" value="Unassembled WGS sequence"/>
</dbReference>
<organism evidence="1 2">
    <name type="scientific">Sulfurovum xiamenensis</name>
    <dbReference type="NCBI Taxonomy" id="3019066"/>
    <lineage>
        <taxon>Bacteria</taxon>
        <taxon>Pseudomonadati</taxon>
        <taxon>Campylobacterota</taxon>
        <taxon>Epsilonproteobacteria</taxon>
        <taxon>Campylobacterales</taxon>
        <taxon>Sulfurovaceae</taxon>
        <taxon>Sulfurovum</taxon>
    </lineage>
</organism>